<dbReference type="STRING" id="1319815.HMPREF0202_01341"/>
<accession>U7VCB2</accession>
<proteinExistence type="predicted"/>
<name>U7VCB2_9FUSO</name>
<dbReference type="AlphaFoldDB" id="U7VCB2"/>
<sequence length="84" mass="9950">MKEAKSFADTLYLLMEDFEYTIPELEDDIFSLLRDDFQLTLTEENKHLYFLLESSNLDQNIKLNVERVEYDGEEFFIVSSVKVA</sequence>
<dbReference type="Proteomes" id="UP000017081">
    <property type="component" value="Unassembled WGS sequence"/>
</dbReference>
<dbReference type="RefSeq" id="WP_023050879.1">
    <property type="nucleotide sequence ID" value="NZ_CP173065.2"/>
</dbReference>
<organism evidence="1 2">
    <name type="scientific">Cetobacterium somerae ATCC BAA-474</name>
    <dbReference type="NCBI Taxonomy" id="1319815"/>
    <lineage>
        <taxon>Bacteria</taxon>
        <taxon>Fusobacteriati</taxon>
        <taxon>Fusobacteriota</taxon>
        <taxon>Fusobacteriia</taxon>
        <taxon>Fusobacteriales</taxon>
        <taxon>Fusobacteriaceae</taxon>
        <taxon>Cetobacterium</taxon>
    </lineage>
</organism>
<keyword evidence="2" id="KW-1185">Reference proteome</keyword>
<dbReference type="EMBL" id="AXZF01000048">
    <property type="protein sequence ID" value="ERT68774.1"/>
    <property type="molecule type" value="Genomic_DNA"/>
</dbReference>
<protein>
    <submittedName>
        <fullName evidence="1">Uncharacterized protein</fullName>
    </submittedName>
</protein>
<evidence type="ECO:0000313" key="1">
    <source>
        <dbReference type="EMBL" id="ERT68774.1"/>
    </source>
</evidence>
<gene>
    <name evidence="1" type="ORF">HMPREF0202_01341</name>
</gene>
<dbReference type="HOGENOM" id="CLU_2521553_0_0_0"/>
<reference evidence="1 2" key="1">
    <citation type="submission" date="2013-08" db="EMBL/GenBank/DDBJ databases">
        <authorList>
            <person name="Weinstock G."/>
            <person name="Sodergren E."/>
            <person name="Wylie T."/>
            <person name="Fulton L."/>
            <person name="Fulton R."/>
            <person name="Fronick C."/>
            <person name="O'Laughlin M."/>
            <person name="Godfrey J."/>
            <person name="Miner T."/>
            <person name="Herter B."/>
            <person name="Appelbaum E."/>
            <person name="Cordes M."/>
            <person name="Lek S."/>
            <person name="Wollam A."/>
            <person name="Pepin K.H."/>
            <person name="Palsikar V.B."/>
            <person name="Mitreva M."/>
            <person name="Wilson R.K."/>
        </authorList>
    </citation>
    <scope>NUCLEOTIDE SEQUENCE [LARGE SCALE GENOMIC DNA]</scope>
    <source>
        <strain evidence="1 2">ATCC BAA-474</strain>
    </source>
</reference>
<comment type="caution">
    <text evidence="1">The sequence shown here is derived from an EMBL/GenBank/DDBJ whole genome shotgun (WGS) entry which is preliminary data.</text>
</comment>
<evidence type="ECO:0000313" key="2">
    <source>
        <dbReference type="Proteomes" id="UP000017081"/>
    </source>
</evidence>